<dbReference type="InterPro" id="IPR001683">
    <property type="entry name" value="PX_dom"/>
</dbReference>
<name>A0AAV2YWM1_9STRA</name>
<gene>
    <name evidence="3" type="ORF">N0F65_007049</name>
</gene>
<dbReference type="GO" id="GO:0035091">
    <property type="term" value="F:phosphatidylinositol binding"/>
    <property type="evidence" value="ECO:0007669"/>
    <property type="project" value="InterPro"/>
</dbReference>
<dbReference type="PROSITE" id="PS50195">
    <property type="entry name" value="PX"/>
    <property type="match status" value="1"/>
</dbReference>
<dbReference type="Pfam" id="PF00787">
    <property type="entry name" value="PX"/>
    <property type="match status" value="1"/>
</dbReference>
<dbReference type="SUPFAM" id="SSF64268">
    <property type="entry name" value="PX domain"/>
    <property type="match status" value="1"/>
</dbReference>
<proteinExistence type="predicted"/>
<comment type="caution">
    <text evidence="3">The sequence shown here is derived from an EMBL/GenBank/DDBJ whole genome shotgun (WGS) entry which is preliminary data.</text>
</comment>
<sequence>MSGVVHVLSASITSALVIKPSTVYILRVENRKTRHVWHLRRCFTDFSDLREKLLTLIESSQLVESKTRFPHVHKQFPKRQFFGSRTKKVIEHRTNALNAFLTEALAFVDEIKKQQKIAVYFSMMNYLETFLDCAQNNNSAGSPTDCVSPTSALPVFVAPPFPYIPAMHLPLARANTTCMEMELDEDDEERLVLKKAASAFLHRDLSQMREEYNVSPVSTDASVPAPVADMHERSRGRSRSAADAWAARIEIAGLSATRLREKTISLSPTERASSLSGDEPATIVYSRKPKSKQLMAKLGEEERPECP</sequence>
<evidence type="ECO:0000259" key="2">
    <source>
        <dbReference type="PROSITE" id="PS50195"/>
    </source>
</evidence>
<evidence type="ECO:0000313" key="4">
    <source>
        <dbReference type="Proteomes" id="UP001146120"/>
    </source>
</evidence>
<evidence type="ECO:0000256" key="1">
    <source>
        <dbReference type="SAM" id="MobiDB-lite"/>
    </source>
</evidence>
<dbReference type="CDD" id="cd06093">
    <property type="entry name" value="PX_domain"/>
    <property type="match status" value="1"/>
</dbReference>
<feature type="domain" description="PX" evidence="2">
    <location>
        <begin position="2"/>
        <end position="128"/>
    </location>
</feature>
<feature type="compositionally biased region" description="Basic and acidic residues" evidence="1">
    <location>
        <begin position="298"/>
        <end position="307"/>
    </location>
</feature>
<dbReference type="AlphaFoldDB" id="A0AAV2YWM1"/>
<keyword evidence="4" id="KW-1185">Reference proteome</keyword>
<feature type="region of interest" description="Disordered" evidence="1">
    <location>
        <begin position="265"/>
        <end position="307"/>
    </location>
</feature>
<protein>
    <recommendedName>
        <fullName evidence="2">PX domain-containing protein</fullName>
    </recommendedName>
</protein>
<reference evidence="3" key="1">
    <citation type="submission" date="2022-11" db="EMBL/GenBank/DDBJ databases">
        <authorList>
            <person name="Morgan W.R."/>
            <person name="Tartar A."/>
        </authorList>
    </citation>
    <scope>NUCLEOTIDE SEQUENCE</scope>
    <source>
        <strain evidence="3">ARSEF 373</strain>
    </source>
</reference>
<dbReference type="InterPro" id="IPR036871">
    <property type="entry name" value="PX_dom_sf"/>
</dbReference>
<dbReference type="EMBL" id="DAKRPA010000104">
    <property type="protein sequence ID" value="DAZ98550.1"/>
    <property type="molecule type" value="Genomic_DNA"/>
</dbReference>
<dbReference type="Gene3D" id="3.30.1520.10">
    <property type="entry name" value="Phox-like domain"/>
    <property type="match status" value="1"/>
</dbReference>
<feature type="compositionally biased region" description="Polar residues" evidence="1">
    <location>
        <begin position="265"/>
        <end position="276"/>
    </location>
</feature>
<accession>A0AAV2YWM1</accession>
<dbReference type="Proteomes" id="UP001146120">
    <property type="component" value="Unassembled WGS sequence"/>
</dbReference>
<evidence type="ECO:0000313" key="3">
    <source>
        <dbReference type="EMBL" id="DAZ98550.1"/>
    </source>
</evidence>
<organism evidence="3 4">
    <name type="scientific">Lagenidium giganteum</name>
    <dbReference type="NCBI Taxonomy" id="4803"/>
    <lineage>
        <taxon>Eukaryota</taxon>
        <taxon>Sar</taxon>
        <taxon>Stramenopiles</taxon>
        <taxon>Oomycota</taxon>
        <taxon>Peronosporomycetes</taxon>
        <taxon>Pythiales</taxon>
        <taxon>Pythiaceae</taxon>
    </lineage>
</organism>
<reference evidence="3" key="2">
    <citation type="journal article" date="2023" name="Microbiol Resour">
        <title>Decontamination and Annotation of the Draft Genome Sequence of the Oomycete Lagenidium giganteum ARSEF 373.</title>
        <authorList>
            <person name="Morgan W.R."/>
            <person name="Tartar A."/>
        </authorList>
    </citation>
    <scope>NUCLEOTIDE SEQUENCE</scope>
    <source>
        <strain evidence="3">ARSEF 373</strain>
    </source>
</reference>